<accession>A0A0K1NK83</accession>
<dbReference type="STRING" id="1236517.ADJ77_04480"/>
<sequence>MLLVACADKRQGQIEKVLFMLNRSGTYYEMTTSKGRRYYLNVDSLLDHIDTAYIKTCKAAIALPVVQPLLDSLCSDKELYEFTGRRYSPVVRLTATDALIRRKYAHLEQILLSNYADTTMINVSADDVGWEEHTGSVFLRNIQSCKGKVVTNREDSLRNDSLALFTAGLSKYQYTKKLLLRLPPKESYYARIKEIALKERTYQALKALAAFRREGDKAILLNALSHYDNGNESFYGEDNEVNNALLAVAVWPCEDFIPLLKRIRDYEIYKSECSMPPRNKYLFEAVMAYDNRWAYNFIDETLDLSLKKLKQGHSSDSTMATGFRSAMLSHYNPRFASLLKKYPGDDFEDGYE</sequence>
<evidence type="ECO:0000313" key="2">
    <source>
        <dbReference type="EMBL" id="QUB87651.1"/>
    </source>
</evidence>
<proteinExistence type="predicted"/>
<dbReference type="EMBL" id="CP012074">
    <property type="protein sequence ID" value="AKU69086.1"/>
    <property type="molecule type" value="Genomic_DNA"/>
</dbReference>
<dbReference type="EMBL" id="CP072370">
    <property type="protein sequence ID" value="QUB87651.1"/>
    <property type="molecule type" value="Genomic_DNA"/>
</dbReference>
<evidence type="ECO:0000313" key="3">
    <source>
        <dbReference type="Proteomes" id="UP000060345"/>
    </source>
</evidence>
<evidence type="ECO:0000313" key="1">
    <source>
        <dbReference type="EMBL" id="AKU69086.1"/>
    </source>
</evidence>
<dbReference type="KEGG" id="pfus:ADJ77_04480"/>
<dbReference type="OrthoDB" id="1063449at2"/>
<gene>
    <name evidence="1" type="ORF">ADJ77_04480</name>
    <name evidence="2" type="ORF">J5A51_11600</name>
</gene>
<dbReference type="Proteomes" id="UP000682005">
    <property type="component" value="Chromosome 1"/>
</dbReference>
<dbReference type="AlphaFoldDB" id="A0A0K1NK83"/>
<reference evidence="1 3" key="1">
    <citation type="submission" date="2015-07" db="EMBL/GenBank/DDBJ databases">
        <authorList>
            <person name="Noorani M."/>
        </authorList>
    </citation>
    <scope>NUCLEOTIDE SEQUENCE [LARGE SCALE GENOMIC DNA]</scope>
    <source>
        <strain evidence="1 3">W1435</strain>
    </source>
</reference>
<keyword evidence="4" id="KW-1185">Reference proteome</keyword>
<name>A0A0K1NK83_9BACT</name>
<evidence type="ECO:0000313" key="4">
    <source>
        <dbReference type="Proteomes" id="UP000682005"/>
    </source>
</evidence>
<reference evidence="2 4" key="2">
    <citation type="submission" date="2021-03" db="EMBL/GenBank/DDBJ databases">
        <title>Human Oral Microbial Genomes.</title>
        <authorList>
            <person name="Johnston C.D."/>
            <person name="Chen T."/>
            <person name="Dewhirst F.E."/>
        </authorList>
    </citation>
    <scope>NUCLEOTIDE SEQUENCE [LARGE SCALE GENOMIC DNA]</scope>
    <source>
        <strain evidence="2 4">W1435</strain>
    </source>
</reference>
<dbReference type="Proteomes" id="UP000060345">
    <property type="component" value="Chromosome 1"/>
</dbReference>
<protein>
    <submittedName>
        <fullName evidence="1">Uncharacterized protein</fullName>
    </submittedName>
</protein>
<organism evidence="1 3">
    <name type="scientific">Prevotella fusca JCM 17724</name>
    <dbReference type="NCBI Taxonomy" id="1236517"/>
    <lineage>
        <taxon>Bacteria</taxon>
        <taxon>Pseudomonadati</taxon>
        <taxon>Bacteroidota</taxon>
        <taxon>Bacteroidia</taxon>
        <taxon>Bacteroidales</taxon>
        <taxon>Prevotellaceae</taxon>
        <taxon>Prevotella</taxon>
    </lineage>
</organism>